<protein>
    <submittedName>
        <fullName evidence="2">Uncharacterized protein</fullName>
    </submittedName>
</protein>
<keyword evidence="1" id="KW-0175">Coiled coil</keyword>
<reference evidence="2 3" key="1">
    <citation type="journal article" date="2013" name="BMC Genomics">
        <title>Reconstruction of the lipid metabolism for the microalga Monoraphidium neglectum from its genome sequence reveals characteristics suitable for biofuel production.</title>
        <authorList>
            <person name="Bogen C."/>
            <person name="Al-Dilaimi A."/>
            <person name="Albersmeier A."/>
            <person name="Wichmann J."/>
            <person name="Grundmann M."/>
            <person name="Rupp O."/>
            <person name="Lauersen K.J."/>
            <person name="Blifernez-Klassen O."/>
            <person name="Kalinowski J."/>
            <person name="Goesmann A."/>
            <person name="Mussgnug J.H."/>
            <person name="Kruse O."/>
        </authorList>
    </citation>
    <scope>NUCLEOTIDE SEQUENCE [LARGE SCALE GENOMIC DNA]</scope>
    <source>
        <strain evidence="2 3">SAG 48.87</strain>
    </source>
</reference>
<feature type="coiled-coil region" evidence="1">
    <location>
        <begin position="288"/>
        <end position="315"/>
    </location>
</feature>
<dbReference type="GeneID" id="25732113"/>
<dbReference type="EMBL" id="KK104783">
    <property type="protein sequence ID" value="KIY93422.1"/>
    <property type="molecule type" value="Genomic_DNA"/>
</dbReference>
<name>A0A0D2J003_9CHLO</name>
<dbReference type="RefSeq" id="XP_013892442.1">
    <property type="nucleotide sequence ID" value="XM_014036988.1"/>
</dbReference>
<dbReference type="KEGG" id="mng:MNEG_14540"/>
<evidence type="ECO:0000256" key="1">
    <source>
        <dbReference type="SAM" id="Coils"/>
    </source>
</evidence>
<accession>A0A0D2J003</accession>
<sequence>RNPELSSWSDTLFFSAINALYDAAIANAVASVGRAYVDTAVRLALLLSPVLIIDVGRSILRALEEPPFLVDGDLNNNASALFAFFDETIVILRDGLLRVANATEARAGEAAAGIQASAEAIVAAAEGSADSMAQQLESLAPGLAGLLRQGADAGAGVVERLREAALDANSVFSRAQEECKVLGAEFEKVVNHTSEVLQEAAAALATSLTNIQVAVDAVVPGPPLETVIAEARNASRQAIQNARERLQAVLPFASVDAAVSSLADAADAAVASVEAVAMQRVAADGGAVDDLAAGIEGLTARIKNAQEAMAEFADSAEGAFPGRLANVTLGLVRTQSERAADRISSLAGALLSAAPGLDPATLAPALESAVDQLLSDVTAGTGPLAAAAPANVTSRVAQALPAAVNAATAALNDAAAAAAAAAEAARARTVAPVAGTSVNQGQGGAASTLQDLAARLRSGVGRAQAALSQGPLVAIVQALDGAEADVKVGGRNGHIF</sequence>
<keyword evidence="3" id="KW-1185">Reference proteome</keyword>
<evidence type="ECO:0000313" key="2">
    <source>
        <dbReference type="EMBL" id="KIY93422.1"/>
    </source>
</evidence>
<organism evidence="2 3">
    <name type="scientific">Monoraphidium neglectum</name>
    <dbReference type="NCBI Taxonomy" id="145388"/>
    <lineage>
        <taxon>Eukaryota</taxon>
        <taxon>Viridiplantae</taxon>
        <taxon>Chlorophyta</taxon>
        <taxon>core chlorophytes</taxon>
        <taxon>Chlorophyceae</taxon>
        <taxon>CS clade</taxon>
        <taxon>Sphaeropleales</taxon>
        <taxon>Selenastraceae</taxon>
        <taxon>Monoraphidium</taxon>
    </lineage>
</organism>
<dbReference type="Proteomes" id="UP000054498">
    <property type="component" value="Unassembled WGS sequence"/>
</dbReference>
<feature type="non-terminal residue" evidence="2">
    <location>
        <position position="1"/>
    </location>
</feature>
<gene>
    <name evidence="2" type="ORF">MNEG_14540</name>
</gene>
<proteinExistence type="predicted"/>
<evidence type="ECO:0000313" key="3">
    <source>
        <dbReference type="Proteomes" id="UP000054498"/>
    </source>
</evidence>
<dbReference type="AlphaFoldDB" id="A0A0D2J003"/>